<evidence type="ECO:0000313" key="4">
    <source>
        <dbReference type="Proteomes" id="UP000231791"/>
    </source>
</evidence>
<sequence>MITERLEQDGPGGAPTWEFRVQGFGPDGKSAADTLADAVRT</sequence>
<dbReference type="KEGG" id="slx:SLAV_00355"/>
<name>A0A2K8PTW7_STRLA</name>
<reference evidence="3 4" key="1">
    <citation type="submission" date="2017-11" db="EMBL/GenBank/DDBJ databases">
        <title>Complete genome sequence of Streptomyces lavendulae subsp. lavendulae CCM 3239 (formerly 'Streptomyces aureofaciens CCM 3239'), the producer of the angucycline-type antibiotic auricin.</title>
        <authorList>
            <person name="Busche T."/>
            <person name="Novakova R."/>
            <person name="Al'Dilaimi A."/>
            <person name="Homerova D."/>
            <person name="Feckova L."/>
            <person name="Rezuchova B."/>
            <person name="Mingyar E."/>
            <person name="Csolleiova D."/>
            <person name="Bekeova C."/>
            <person name="Winkler A."/>
            <person name="Sevcikova B."/>
            <person name="Kalinowski J."/>
            <person name="Kormanec J."/>
            <person name="Ruckert C."/>
        </authorList>
    </citation>
    <scope>NUCLEOTIDE SEQUENCE [LARGE SCALE GENOMIC DNA]</scope>
    <source>
        <strain evidence="3 4">CCM 3239</strain>
    </source>
</reference>
<dbReference type="EMBL" id="CP024985">
    <property type="protein sequence ID" value="ATZ29570.1"/>
    <property type="molecule type" value="Genomic_DNA"/>
</dbReference>
<accession>A0A2K8PTW7</accession>
<gene>
    <name evidence="2" type="ORF">SLAV_00355</name>
    <name evidence="3" type="ORF">SLAV_39035</name>
</gene>
<dbReference type="EMBL" id="CP024985">
    <property type="protein sequence ID" value="ATZ22001.1"/>
    <property type="molecule type" value="Genomic_DNA"/>
</dbReference>
<dbReference type="Proteomes" id="UP000231791">
    <property type="component" value="Chromosome"/>
</dbReference>
<dbReference type="KEGG" id="slx:SLAV_39035"/>
<evidence type="ECO:0000313" key="2">
    <source>
        <dbReference type="EMBL" id="ATZ22001.1"/>
    </source>
</evidence>
<proteinExistence type="predicted"/>
<evidence type="ECO:0000313" key="3">
    <source>
        <dbReference type="EMBL" id="ATZ29570.1"/>
    </source>
</evidence>
<protein>
    <submittedName>
        <fullName evidence="3">Uncharacterized protein</fullName>
    </submittedName>
</protein>
<dbReference type="GeneID" id="94019281"/>
<keyword evidence="4" id="KW-1185">Reference proteome</keyword>
<dbReference type="RefSeq" id="WP_267884276.1">
    <property type="nucleotide sequence ID" value="NZ_CP024985.1"/>
</dbReference>
<feature type="region of interest" description="Disordered" evidence="1">
    <location>
        <begin position="1"/>
        <end position="41"/>
    </location>
</feature>
<organism evidence="3 4">
    <name type="scientific">Streptomyces lavendulae subsp. lavendulae</name>
    <dbReference type="NCBI Taxonomy" id="58340"/>
    <lineage>
        <taxon>Bacteria</taxon>
        <taxon>Bacillati</taxon>
        <taxon>Actinomycetota</taxon>
        <taxon>Actinomycetes</taxon>
        <taxon>Kitasatosporales</taxon>
        <taxon>Streptomycetaceae</taxon>
        <taxon>Streptomyces</taxon>
    </lineage>
</organism>
<dbReference type="AlphaFoldDB" id="A0A2K8PTW7"/>
<evidence type="ECO:0000256" key="1">
    <source>
        <dbReference type="SAM" id="MobiDB-lite"/>
    </source>
</evidence>